<keyword evidence="8" id="KW-1185">Reference proteome</keyword>
<feature type="transmembrane region" description="Helical" evidence="6">
    <location>
        <begin position="54"/>
        <end position="75"/>
    </location>
</feature>
<dbReference type="AlphaFoldDB" id="A0A0D7BJK4"/>
<feature type="transmembrane region" description="Helical" evidence="6">
    <location>
        <begin position="87"/>
        <end position="105"/>
    </location>
</feature>
<keyword evidence="2 6" id="KW-0812">Transmembrane</keyword>
<keyword evidence="3 6" id="KW-1133">Transmembrane helix</keyword>
<dbReference type="Proteomes" id="UP000054007">
    <property type="component" value="Unassembled WGS sequence"/>
</dbReference>
<feature type="transmembrane region" description="Helical" evidence="6">
    <location>
        <begin position="20"/>
        <end position="42"/>
    </location>
</feature>
<organism evidence="7 8">
    <name type="scientific">Cylindrobasidium torrendii FP15055 ss-10</name>
    <dbReference type="NCBI Taxonomy" id="1314674"/>
    <lineage>
        <taxon>Eukaryota</taxon>
        <taxon>Fungi</taxon>
        <taxon>Dikarya</taxon>
        <taxon>Basidiomycota</taxon>
        <taxon>Agaricomycotina</taxon>
        <taxon>Agaricomycetes</taxon>
        <taxon>Agaricomycetidae</taxon>
        <taxon>Agaricales</taxon>
        <taxon>Marasmiineae</taxon>
        <taxon>Physalacriaceae</taxon>
        <taxon>Cylindrobasidium</taxon>
    </lineage>
</organism>
<dbReference type="SMART" id="SM01417">
    <property type="entry name" value="Solute_trans_a"/>
    <property type="match status" value="1"/>
</dbReference>
<evidence type="ECO:0000256" key="3">
    <source>
        <dbReference type="ARBA" id="ARBA00022989"/>
    </source>
</evidence>
<dbReference type="EMBL" id="KN880465">
    <property type="protein sequence ID" value="KIY70667.1"/>
    <property type="molecule type" value="Genomic_DNA"/>
</dbReference>
<feature type="compositionally biased region" description="Basic and acidic residues" evidence="5">
    <location>
        <begin position="631"/>
        <end position="647"/>
    </location>
</feature>
<evidence type="ECO:0000256" key="2">
    <source>
        <dbReference type="ARBA" id="ARBA00022692"/>
    </source>
</evidence>
<feature type="transmembrane region" description="Helical" evidence="6">
    <location>
        <begin position="226"/>
        <end position="246"/>
    </location>
</feature>
<proteinExistence type="predicted"/>
<evidence type="ECO:0000256" key="4">
    <source>
        <dbReference type="ARBA" id="ARBA00023136"/>
    </source>
</evidence>
<dbReference type="PANTHER" id="PTHR23423">
    <property type="entry name" value="ORGANIC SOLUTE TRANSPORTER-RELATED"/>
    <property type="match status" value="1"/>
</dbReference>
<evidence type="ECO:0000313" key="8">
    <source>
        <dbReference type="Proteomes" id="UP000054007"/>
    </source>
</evidence>
<evidence type="ECO:0000256" key="1">
    <source>
        <dbReference type="ARBA" id="ARBA00004141"/>
    </source>
</evidence>
<sequence>MSRLSAMGNGAGSHLPLPVLIVSGVCTIVAVAVSAMSISMHLRNYRKPALQRMVVRIMLMVPIYGIASYIALFSLEAAVFIDAVRDIYEAFVIYCFFQLLLSYLGGERSLLIMLHGRPPKEPPFPINIFKHELDASDPYTFLYLKRGILQYVQLKPILALATVIFKATGTYNEGDLRANSGYLYVSIVYNISICVSLYCLAMFWIVVNDDLKPFRPFPKFLCVKGILFFSFWQAFLISILVATGTITKLGPYTDSESISLGLTDTLICVEMPIFAFAHMFAFSHHDFIDGSKDFVARMSMSYAFRDAFGLLDVVEDGKTTLRGEGMDYREFEPSEGFIHQGVGRERRIRAGLRYSKGGKKKYWLPRPAQESMAPPGRVERGVNRVLGRVAGEDETESVHAPLLEHEAEDVVHLAPDMQEDEPEMGGPWGEPHAADGFELPFGDIDEADDELFAHAKNYLFGDYNYPVVDVSSEEARRAMWDLEERVLRDERGAWFSDLRGGKGRQAMHEREQEGPVWQGYGAVGTSSRSRPRGPPGEAHGTGIGKREERVVDFEHDRTPGGEPTDVRLRWTRSQNKSQGGSKPRPESSSRRGSPVLAKSPSPLPVSRTSTSSSQGASSRSPLPPDAVDLVVEDKAAEQKLRERKRSDPMSPLRRVYKRGFVAHDEQGRVIHGEAEAEGPRRIDAGEEVAEEMNEGHEPELFSSTPQDAPQQAFAVVQTPPGYANVVDEDNPWA</sequence>
<reference evidence="7 8" key="1">
    <citation type="journal article" date="2015" name="Fungal Genet. Biol.">
        <title>Evolution of novel wood decay mechanisms in Agaricales revealed by the genome sequences of Fistulina hepatica and Cylindrobasidium torrendii.</title>
        <authorList>
            <person name="Floudas D."/>
            <person name="Held B.W."/>
            <person name="Riley R."/>
            <person name="Nagy L.G."/>
            <person name="Koehler G."/>
            <person name="Ransdell A.S."/>
            <person name="Younus H."/>
            <person name="Chow J."/>
            <person name="Chiniquy J."/>
            <person name="Lipzen A."/>
            <person name="Tritt A."/>
            <person name="Sun H."/>
            <person name="Haridas S."/>
            <person name="LaButti K."/>
            <person name="Ohm R.A."/>
            <person name="Kues U."/>
            <person name="Blanchette R.A."/>
            <person name="Grigoriev I.V."/>
            <person name="Minto R.E."/>
            <person name="Hibbett D.S."/>
        </authorList>
    </citation>
    <scope>NUCLEOTIDE SEQUENCE [LARGE SCALE GENOMIC DNA]</scope>
    <source>
        <strain evidence="7 8">FP15055 ss-10</strain>
    </source>
</reference>
<dbReference type="OrthoDB" id="5348404at2759"/>
<dbReference type="STRING" id="1314674.A0A0D7BJK4"/>
<gene>
    <name evidence="7" type="ORF">CYLTODRAFT_487947</name>
</gene>
<protein>
    <submittedName>
        <fullName evidence="7">DUF300-domain-containing protein</fullName>
    </submittedName>
</protein>
<feature type="compositionally biased region" description="Low complexity" evidence="5">
    <location>
        <begin position="604"/>
        <end position="620"/>
    </location>
</feature>
<feature type="region of interest" description="Disordered" evidence="5">
    <location>
        <begin position="500"/>
        <end position="651"/>
    </location>
</feature>
<feature type="transmembrane region" description="Helical" evidence="6">
    <location>
        <begin position="182"/>
        <end position="206"/>
    </location>
</feature>
<dbReference type="InterPro" id="IPR005178">
    <property type="entry name" value="Ostalpha/TMEM184C"/>
</dbReference>
<dbReference type="GO" id="GO:0016020">
    <property type="term" value="C:membrane"/>
    <property type="evidence" value="ECO:0007669"/>
    <property type="project" value="UniProtKB-SubCell"/>
</dbReference>
<evidence type="ECO:0000313" key="7">
    <source>
        <dbReference type="EMBL" id="KIY70667.1"/>
    </source>
</evidence>
<accession>A0A0D7BJK4</accession>
<evidence type="ECO:0000256" key="6">
    <source>
        <dbReference type="SAM" id="Phobius"/>
    </source>
</evidence>
<keyword evidence="4 6" id="KW-0472">Membrane</keyword>
<evidence type="ECO:0000256" key="5">
    <source>
        <dbReference type="SAM" id="MobiDB-lite"/>
    </source>
</evidence>
<name>A0A0D7BJK4_9AGAR</name>
<comment type="subcellular location">
    <subcellularLocation>
        <location evidence="1">Membrane</location>
        <topology evidence="1">Multi-pass membrane protein</topology>
    </subcellularLocation>
</comment>
<dbReference type="Pfam" id="PF03619">
    <property type="entry name" value="Solute_trans_a"/>
    <property type="match status" value="1"/>
</dbReference>
<feature type="compositionally biased region" description="Basic and acidic residues" evidence="5">
    <location>
        <begin position="544"/>
        <end position="568"/>
    </location>
</feature>